<evidence type="ECO:0000313" key="3">
    <source>
        <dbReference type="Proteomes" id="UP000575985"/>
    </source>
</evidence>
<comment type="caution">
    <text evidence="2">The sequence shown here is derived from an EMBL/GenBank/DDBJ whole genome shotgun (WGS) entry which is preliminary data.</text>
</comment>
<feature type="compositionally biased region" description="Pro residues" evidence="1">
    <location>
        <begin position="1"/>
        <end position="10"/>
    </location>
</feature>
<proteinExistence type="predicted"/>
<name>A0A853BMU7_9ACTN</name>
<evidence type="ECO:0000256" key="1">
    <source>
        <dbReference type="SAM" id="MobiDB-lite"/>
    </source>
</evidence>
<dbReference type="RefSeq" id="WP_179767879.1">
    <property type="nucleotide sequence ID" value="NZ_JACCFO010000001.1"/>
</dbReference>
<protein>
    <submittedName>
        <fullName evidence="2">Uncharacterized protein</fullName>
    </submittedName>
</protein>
<sequence>MPAGARPPGPADRAADGASSEVRAASPAASDRAGSTAPHADAAESLTLFTEEDRKRFQDRWREAQGDFVDDPRAAVHTADELVDEVLRTLTAKFADHKRTLEAQWSRQGGADTEALRTAMRSYRTFFRQLLQTRN</sequence>
<dbReference type="EMBL" id="JACCFO010000001">
    <property type="protein sequence ID" value="NYI96533.1"/>
    <property type="molecule type" value="Genomic_DNA"/>
</dbReference>
<dbReference type="Proteomes" id="UP000575985">
    <property type="component" value="Unassembled WGS sequence"/>
</dbReference>
<organism evidence="2 3">
    <name type="scientific">Streptomonospora nanhaiensis</name>
    <dbReference type="NCBI Taxonomy" id="1323731"/>
    <lineage>
        <taxon>Bacteria</taxon>
        <taxon>Bacillati</taxon>
        <taxon>Actinomycetota</taxon>
        <taxon>Actinomycetes</taxon>
        <taxon>Streptosporangiales</taxon>
        <taxon>Nocardiopsidaceae</taxon>
        <taxon>Streptomonospora</taxon>
    </lineage>
</organism>
<feature type="region of interest" description="Disordered" evidence="1">
    <location>
        <begin position="1"/>
        <end position="47"/>
    </location>
</feature>
<reference evidence="2 3" key="1">
    <citation type="submission" date="2020-07" db="EMBL/GenBank/DDBJ databases">
        <title>Sequencing the genomes of 1000 actinobacteria strains.</title>
        <authorList>
            <person name="Klenk H.-P."/>
        </authorList>
    </citation>
    <scope>NUCLEOTIDE SEQUENCE [LARGE SCALE GENOMIC DNA]</scope>
    <source>
        <strain evidence="2 3">DSM 45927</strain>
    </source>
</reference>
<dbReference type="AlphaFoldDB" id="A0A853BMU7"/>
<accession>A0A853BMU7</accession>
<keyword evidence="3" id="KW-1185">Reference proteome</keyword>
<evidence type="ECO:0000313" key="2">
    <source>
        <dbReference type="EMBL" id="NYI96533.1"/>
    </source>
</evidence>
<gene>
    <name evidence="2" type="ORF">HNR12_002810</name>
</gene>